<proteinExistence type="predicted"/>
<keyword evidence="1" id="KW-0472">Membrane</keyword>
<evidence type="ECO:0000256" key="1">
    <source>
        <dbReference type="SAM" id="Phobius"/>
    </source>
</evidence>
<comment type="caution">
    <text evidence="2">The sequence shown here is derived from an EMBL/GenBank/DDBJ whole genome shotgun (WGS) entry which is preliminary data.</text>
</comment>
<dbReference type="AlphaFoldDB" id="A0A2G8TIJ0"/>
<protein>
    <recommendedName>
        <fullName evidence="4">TM2 domain-containing protein</fullName>
    </recommendedName>
</protein>
<gene>
    <name evidence="2" type="ORF">CR105_07235</name>
</gene>
<keyword evidence="1" id="KW-1133">Transmembrane helix</keyword>
<dbReference type="EMBL" id="PDOC01000003">
    <property type="protein sequence ID" value="PIL45843.1"/>
    <property type="molecule type" value="Genomic_DNA"/>
</dbReference>
<evidence type="ECO:0008006" key="4">
    <source>
        <dbReference type="Google" id="ProtNLM"/>
    </source>
</evidence>
<dbReference type="RefSeq" id="WP_099787753.1">
    <property type="nucleotide sequence ID" value="NZ_JBHLYV010000029.1"/>
</dbReference>
<dbReference type="Proteomes" id="UP000230390">
    <property type="component" value="Unassembled WGS sequence"/>
</dbReference>
<dbReference type="OrthoDB" id="8704084at2"/>
<sequence length="110" mass="11101">MSRPVIAALISALVFPGAGHLYLKRGGRALLFLLPTLAAVVVFLGQAFGQATEIAGQIMAGTVAPDPVAIAARLEQSGGASTVGTVAAGVMLVCWIGAIVDAYLLARAAR</sequence>
<evidence type="ECO:0000313" key="3">
    <source>
        <dbReference type="Proteomes" id="UP000230390"/>
    </source>
</evidence>
<keyword evidence="3" id="KW-1185">Reference proteome</keyword>
<feature type="transmembrane region" description="Helical" evidence="1">
    <location>
        <begin position="30"/>
        <end position="49"/>
    </location>
</feature>
<organism evidence="2 3">
    <name type="scientific">Massilia eurypsychrophila</name>
    <dbReference type="NCBI Taxonomy" id="1485217"/>
    <lineage>
        <taxon>Bacteria</taxon>
        <taxon>Pseudomonadati</taxon>
        <taxon>Pseudomonadota</taxon>
        <taxon>Betaproteobacteria</taxon>
        <taxon>Burkholderiales</taxon>
        <taxon>Oxalobacteraceae</taxon>
        <taxon>Telluria group</taxon>
        <taxon>Massilia</taxon>
    </lineage>
</organism>
<accession>A0A2G8TIJ0</accession>
<reference evidence="2 3" key="1">
    <citation type="submission" date="2017-10" db="EMBL/GenBank/DDBJ databases">
        <title>Massilia psychrophilum sp. nov., a novel purple-pigmented bacterium isolated from Tianshan glacier, Xinjiang Municipality, China.</title>
        <authorList>
            <person name="Wang H."/>
        </authorList>
    </citation>
    <scope>NUCLEOTIDE SEQUENCE [LARGE SCALE GENOMIC DNA]</scope>
    <source>
        <strain evidence="2 3">JCM 30074</strain>
    </source>
</reference>
<feature type="transmembrane region" description="Helical" evidence="1">
    <location>
        <begin position="83"/>
        <end position="106"/>
    </location>
</feature>
<keyword evidence="1" id="KW-0812">Transmembrane</keyword>
<name>A0A2G8TIJ0_9BURK</name>
<feature type="transmembrane region" description="Helical" evidence="1">
    <location>
        <begin position="6"/>
        <end position="23"/>
    </location>
</feature>
<evidence type="ECO:0000313" key="2">
    <source>
        <dbReference type="EMBL" id="PIL45843.1"/>
    </source>
</evidence>